<dbReference type="AlphaFoldDB" id="A0A835EWY4"/>
<dbReference type="EMBL" id="JACEFO010001700">
    <property type="protein sequence ID" value="KAF8719676.1"/>
    <property type="molecule type" value="Genomic_DNA"/>
</dbReference>
<accession>A0A835EWY4</accession>
<dbReference type="CDD" id="cd03784">
    <property type="entry name" value="GT1_Gtf-like"/>
    <property type="match status" value="1"/>
</dbReference>
<evidence type="ECO:0000313" key="4">
    <source>
        <dbReference type="EMBL" id="KAF8719676.1"/>
    </source>
</evidence>
<dbReference type="PANTHER" id="PTHR48049:SF84">
    <property type="entry name" value="UDP-GLYCOSYLTRANSFERASE 79A6"/>
    <property type="match status" value="1"/>
</dbReference>
<organism evidence="4 5">
    <name type="scientific">Digitaria exilis</name>
    <dbReference type="NCBI Taxonomy" id="1010633"/>
    <lineage>
        <taxon>Eukaryota</taxon>
        <taxon>Viridiplantae</taxon>
        <taxon>Streptophyta</taxon>
        <taxon>Embryophyta</taxon>
        <taxon>Tracheophyta</taxon>
        <taxon>Spermatophyta</taxon>
        <taxon>Magnoliopsida</taxon>
        <taxon>Liliopsida</taxon>
        <taxon>Poales</taxon>
        <taxon>Poaceae</taxon>
        <taxon>PACMAD clade</taxon>
        <taxon>Panicoideae</taxon>
        <taxon>Panicodae</taxon>
        <taxon>Paniceae</taxon>
        <taxon>Anthephorinae</taxon>
        <taxon>Digitaria</taxon>
    </lineage>
</organism>
<dbReference type="OrthoDB" id="5835829at2759"/>
<feature type="region of interest" description="Disordered" evidence="2">
    <location>
        <begin position="644"/>
        <end position="677"/>
    </location>
</feature>
<evidence type="ECO:0000256" key="3">
    <source>
        <dbReference type="SAM" id="Phobius"/>
    </source>
</evidence>
<evidence type="ECO:0000256" key="2">
    <source>
        <dbReference type="SAM" id="MobiDB-lite"/>
    </source>
</evidence>
<keyword evidence="3" id="KW-0812">Transmembrane</keyword>
<dbReference type="Pfam" id="PF00201">
    <property type="entry name" value="UDPGT"/>
    <property type="match status" value="1"/>
</dbReference>
<keyword evidence="1" id="KW-0808">Transferase</keyword>
<keyword evidence="5" id="KW-1185">Reference proteome</keyword>
<comment type="caution">
    <text evidence="4">The sequence shown here is derived from an EMBL/GenBank/DDBJ whole genome shotgun (WGS) entry which is preliminary data.</text>
</comment>
<evidence type="ECO:0000256" key="1">
    <source>
        <dbReference type="ARBA" id="ARBA00022679"/>
    </source>
</evidence>
<dbReference type="InterPro" id="IPR002213">
    <property type="entry name" value="UDP_glucos_trans"/>
</dbReference>
<feature type="compositionally biased region" description="Polar residues" evidence="2">
    <location>
        <begin position="646"/>
        <end position="658"/>
    </location>
</feature>
<gene>
    <name evidence="4" type="ORF">HU200_024420</name>
</gene>
<dbReference type="SUPFAM" id="SSF53756">
    <property type="entry name" value="UDP-Glycosyltransferase/glycogen phosphorylase"/>
    <property type="match status" value="1"/>
</dbReference>
<keyword evidence="3" id="KW-1133">Transmembrane helix</keyword>
<dbReference type="InterPro" id="IPR050481">
    <property type="entry name" value="UDP-glycosyltransf_plant"/>
</dbReference>
<name>A0A835EWY4_9POAL</name>
<evidence type="ECO:0000313" key="5">
    <source>
        <dbReference type="Proteomes" id="UP000636709"/>
    </source>
</evidence>
<protein>
    <submittedName>
        <fullName evidence="4">Uncharacterized protein</fullName>
    </submittedName>
</protein>
<sequence length="702" mass="74296">MAQRAVARSSAAAAAVGSVHVHRAVAVAAGAISRPTADTFAPPTHGYSKGNHLLLAPLIASDDKENLQLAVCGALMLAMAGGAILLVMFPWPAFGHISPFAQLARNLVSGDAAGTPTIRITFLTSAGTVPRVEAMLASAAGAVKVMPLSLPHVPGLPEGAASTADLSADGAELLKLAVDATLPDVRALLAELRPDAVLIDFATPWVLYFCVFSAAFFAYTTVPGRLAVDGHCPSAHDLTMGPPGFPDASALASASANEGRDLTYLYTSFHGMPSVYDRVIAGVKGSDGLVMKTCTEMEGPYVEYISAQYGSKRVLLAGPVVPEPPPQGGEGKISREKKTRNPMNKRWDTWLSSFRDGAVTFASFGRETFLPVPAATELLLGLEATNRPFLVVLNFPKGTVDAAAEVAARVPPGFEERVKGRGVVHMGWVQQQRILCHRSVGCFVNHAGFSSVVEGLVAGCRLVLLPMKVDQFFNARLFARELHVGVEVARRGEDGWFGRGDVTDVVAAAAVAATGGDGDARKWRDFFTTDAMQKKSALDFQASHTPRRMNCRTDGWGPTTRANENSELRLAAMRRQLPPLSSSHSSTSDLADMSRHLARLAGSIIPALRKLKEVSSPPVPAPPLRPYRAPVRLPAQGRSYPYSAPIPNQATSKGQGCSSPCLAQATRSGTGPAPSVHRPAVLLQDRFKCSIIPSYPSPPAAG</sequence>
<dbReference type="FunFam" id="3.40.50.2000:FF:000257">
    <property type="entry name" value="Glycosyltransferase"/>
    <property type="match status" value="1"/>
</dbReference>
<dbReference type="Proteomes" id="UP000636709">
    <property type="component" value="Unassembled WGS sequence"/>
</dbReference>
<feature type="transmembrane region" description="Helical" evidence="3">
    <location>
        <begin position="67"/>
        <end position="89"/>
    </location>
</feature>
<dbReference type="Gene3D" id="3.40.50.2000">
    <property type="entry name" value="Glycogen Phosphorylase B"/>
    <property type="match status" value="2"/>
</dbReference>
<keyword evidence="3" id="KW-0472">Membrane</keyword>
<reference evidence="4" key="1">
    <citation type="submission" date="2020-07" db="EMBL/GenBank/DDBJ databases">
        <title>Genome sequence and genetic diversity analysis of an under-domesticated orphan crop, white fonio (Digitaria exilis).</title>
        <authorList>
            <person name="Bennetzen J.L."/>
            <person name="Chen S."/>
            <person name="Ma X."/>
            <person name="Wang X."/>
            <person name="Yssel A.E.J."/>
            <person name="Chaluvadi S.R."/>
            <person name="Johnson M."/>
            <person name="Gangashetty P."/>
            <person name="Hamidou F."/>
            <person name="Sanogo M.D."/>
            <person name="Zwaenepoel A."/>
            <person name="Wallace J."/>
            <person name="Van De Peer Y."/>
            <person name="Van Deynze A."/>
        </authorList>
    </citation>
    <scope>NUCLEOTIDE SEQUENCE</scope>
    <source>
        <tissue evidence="4">Leaves</tissue>
    </source>
</reference>
<dbReference type="PANTHER" id="PTHR48049">
    <property type="entry name" value="GLYCOSYLTRANSFERASE"/>
    <property type="match status" value="1"/>
</dbReference>
<dbReference type="GO" id="GO:0035251">
    <property type="term" value="F:UDP-glucosyltransferase activity"/>
    <property type="evidence" value="ECO:0007669"/>
    <property type="project" value="InterPro"/>
</dbReference>
<proteinExistence type="predicted"/>